<keyword evidence="1" id="KW-0472">Membrane</keyword>
<feature type="transmembrane region" description="Helical" evidence="1">
    <location>
        <begin position="21"/>
        <end position="47"/>
    </location>
</feature>
<reference evidence="2 3" key="1">
    <citation type="journal article" date="2013" name="Genome Announc.">
        <title>Complete Genomic Sequence of 'Thermofilum adornatus' Strain 1910bT, a Hyperthermophilic Anaerobic Organotrophic Crenarchaeon.</title>
        <authorList>
            <person name="Dominova I.N."/>
            <person name="Kublanov I.V."/>
            <person name="Podosokorskaya O.A."/>
            <person name="Derbikova K.S."/>
            <person name="Patrushev M.V."/>
            <person name="Toshchakov S.V."/>
        </authorList>
    </citation>
    <scope>NUCLEOTIDE SEQUENCE [LARGE SCALE GENOMIC DNA]</scope>
    <source>
        <strain evidence="3">1910b</strain>
    </source>
</reference>
<protein>
    <submittedName>
        <fullName evidence="2">Uncharacterized protein</fullName>
    </submittedName>
</protein>
<evidence type="ECO:0000313" key="2">
    <source>
        <dbReference type="EMBL" id="AGT35176.1"/>
    </source>
</evidence>
<dbReference type="RefSeq" id="WP_020962481.1">
    <property type="nucleotide sequence ID" value="NC_022093.1"/>
</dbReference>
<dbReference type="eggNOG" id="arCOG14752">
    <property type="taxonomic scope" value="Archaea"/>
</dbReference>
<keyword evidence="1" id="KW-0812">Transmembrane</keyword>
<gene>
    <name evidence="2" type="ORF">N186_04085</name>
</gene>
<dbReference type="EMBL" id="CP006646">
    <property type="protein sequence ID" value="AGT35176.1"/>
    <property type="molecule type" value="Genomic_DNA"/>
</dbReference>
<dbReference type="Proteomes" id="UP000015543">
    <property type="component" value="Chromosome"/>
</dbReference>
<dbReference type="PATRIC" id="fig|1365176.7.peg.804"/>
<keyword evidence="1" id="KW-1133">Transmembrane helix</keyword>
<feature type="transmembrane region" description="Helical" evidence="1">
    <location>
        <begin position="53"/>
        <end position="72"/>
    </location>
</feature>
<evidence type="ECO:0000313" key="3">
    <source>
        <dbReference type="Proteomes" id="UP000015543"/>
    </source>
</evidence>
<accession>S5ZKT3</accession>
<dbReference type="GeneID" id="16573462"/>
<dbReference type="AlphaFoldDB" id="S5ZKT3"/>
<dbReference type="HOGENOM" id="CLU_2695965_0_0_2"/>
<name>S5ZKT3_9CREN</name>
<organism evidence="2 3">
    <name type="scientific">Thermofilum adornatum</name>
    <dbReference type="NCBI Taxonomy" id="1365176"/>
    <lineage>
        <taxon>Archaea</taxon>
        <taxon>Thermoproteota</taxon>
        <taxon>Thermoprotei</taxon>
        <taxon>Thermofilales</taxon>
        <taxon>Thermofilaceae</taxon>
        <taxon>Thermofilum</taxon>
    </lineage>
</organism>
<keyword evidence="3" id="KW-1185">Reference proteome</keyword>
<evidence type="ECO:0000256" key="1">
    <source>
        <dbReference type="SAM" id="Phobius"/>
    </source>
</evidence>
<dbReference type="KEGG" id="thb:N186_04085"/>
<sequence>MTPLYLSILILMHPRVNIATMRVTGLVGALIGFWNVVVNFLMCPAILWWNGILHIPLVVTSGYALILSYAMYP</sequence>
<proteinExistence type="predicted"/>